<feature type="compositionally biased region" description="Polar residues" evidence="8">
    <location>
        <begin position="650"/>
        <end position="667"/>
    </location>
</feature>
<feature type="compositionally biased region" description="Polar residues" evidence="8">
    <location>
        <begin position="136"/>
        <end position="146"/>
    </location>
</feature>
<feature type="compositionally biased region" description="Basic and acidic residues" evidence="8">
    <location>
        <begin position="29"/>
        <end position="43"/>
    </location>
</feature>
<feature type="compositionally biased region" description="Low complexity" evidence="8">
    <location>
        <begin position="756"/>
        <end position="776"/>
    </location>
</feature>
<evidence type="ECO:0000256" key="2">
    <source>
        <dbReference type="ARBA" id="ARBA00005927"/>
    </source>
</evidence>
<feature type="compositionally biased region" description="Basic and acidic residues" evidence="8">
    <location>
        <begin position="166"/>
        <end position="178"/>
    </location>
</feature>
<feature type="compositionally biased region" description="Polar residues" evidence="8">
    <location>
        <begin position="1420"/>
        <end position="1447"/>
    </location>
</feature>
<gene>
    <name evidence="11" type="primary">SEC16</name>
    <name evidence="11" type="ORF">LTR24_003372</name>
</gene>
<evidence type="ECO:0000256" key="8">
    <source>
        <dbReference type="SAM" id="MobiDB-lite"/>
    </source>
</evidence>
<evidence type="ECO:0000256" key="5">
    <source>
        <dbReference type="ARBA" id="ARBA00022892"/>
    </source>
</evidence>
<organism evidence="11 12">
    <name type="scientific">Lithohypha guttulata</name>
    <dbReference type="NCBI Taxonomy" id="1690604"/>
    <lineage>
        <taxon>Eukaryota</taxon>
        <taxon>Fungi</taxon>
        <taxon>Dikarya</taxon>
        <taxon>Ascomycota</taxon>
        <taxon>Pezizomycotina</taxon>
        <taxon>Eurotiomycetes</taxon>
        <taxon>Chaetothyriomycetidae</taxon>
        <taxon>Chaetothyriales</taxon>
        <taxon>Trichomeriaceae</taxon>
        <taxon>Lithohypha</taxon>
    </lineage>
</organism>
<feature type="compositionally biased region" description="Polar residues" evidence="8">
    <location>
        <begin position="496"/>
        <end position="510"/>
    </location>
</feature>
<feature type="compositionally biased region" description="Low complexity" evidence="8">
    <location>
        <begin position="1356"/>
        <end position="1365"/>
    </location>
</feature>
<feature type="compositionally biased region" description="Polar residues" evidence="8">
    <location>
        <begin position="680"/>
        <end position="703"/>
    </location>
</feature>
<keyword evidence="7" id="KW-0472">Membrane</keyword>
<dbReference type="CDD" id="cd09233">
    <property type="entry name" value="ACE1-Sec16-like"/>
    <property type="match status" value="1"/>
</dbReference>
<comment type="function">
    <text evidence="6 7">Involved in the initiation of assembly of the COPII coat required for the formation of transport vesicles from the endoplasmic reticulum (ER) and the selection of cargo molecules. Also involved in autophagy.</text>
</comment>
<feature type="compositionally biased region" description="Basic and acidic residues" evidence="8">
    <location>
        <begin position="1661"/>
        <end position="1677"/>
    </location>
</feature>
<evidence type="ECO:0000256" key="1">
    <source>
        <dbReference type="ARBA" id="ARBA00004397"/>
    </source>
</evidence>
<feature type="region of interest" description="Disordered" evidence="8">
    <location>
        <begin position="1309"/>
        <end position="1343"/>
    </location>
</feature>
<feature type="compositionally biased region" description="Polar residues" evidence="8">
    <location>
        <begin position="790"/>
        <end position="804"/>
    </location>
</feature>
<feature type="compositionally biased region" description="Polar residues" evidence="8">
    <location>
        <begin position="1574"/>
        <end position="1586"/>
    </location>
</feature>
<feature type="region of interest" description="Disordered" evidence="8">
    <location>
        <begin position="1356"/>
        <end position="1406"/>
    </location>
</feature>
<feature type="compositionally biased region" description="Low complexity" evidence="8">
    <location>
        <begin position="1596"/>
        <end position="1609"/>
    </location>
</feature>
<dbReference type="Proteomes" id="UP001345013">
    <property type="component" value="Unassembled WGS sequence"/>
</dbReference>
<feature type="compositionally biased region" description="Low complexity" evidence="8">
    <location>
        <begin position="212"/>
        <end position="230"/>
    </location>
</feature>
<feature type="compositionally biased region" description="Low complexity" evidence="8">
    <location>
        <begin position="1764"/>
        <end position="1793"/>
    </location>
</feature>
<feature type="domain" description="Sec16 Sec23-binding" evidence="9">
    <location>
        <begin position="1009"/>
        <end position="1309"/>
    </location>
</feature>
<evidence type="ECO:0000256" key="3">
    <source>
        <dbReference type="ARBA" id="ARBA00022448"/>
    </source>
</evidence>
<feature type="region of interest" description="Disordered" evidence="8">
    <location>
        <begin position="1420"/>
        <end position="1845"/>
    </location>
</feature>
<feature type="region of interest" description="Disordered" evidence="8">
    <location>
        <begin position="28"/>
        <end position="808"/>
    </location>
</feature>
<feature type="compositionally biased region" description="Basic and acidic residues" evidence="8">
    <location>
        <begin position="1384"/>
        <end position="1394"/>
    </location>
</feature>
<feature type="compositionally biased region" description="Low complexity" evidence="8">
    <location>
        <begin position="364"/>
        <end position="384"/>
    </location>
</feature>
<dbReference type="PANTHER" id="PTHR13402">
    <property type="entry name" value="RGPR-RELATED"/>
    <property type="match status" value="1"/>
</dbReference>
<dbReference type="Pfam" id="PF12932">
    <property type="entry name" value="Sec16"/>
    <property type="match status" value="1"/>
</dbReference>
<evidence type="ECO:0000256" key="4">
    <source>
        <dbReference type="ARBA" id="ARBA00022824"/>
    </source>
</evidence>
<dbReference type="Gene3D" id="1.25.40.1030">
    <property type="match status" value="1"/>
</dbReference>
<name>A0ABR0KF91_9EURO</name>
<feature type="compositionally biased region" description="Low complexity" evidence="8">
    <location>
        <begin position="618"/>
        <end position="630"/>
    </location>
</feature>
<feature type="domain" description="Sec16 central conserved" evidence="10">
    <location>
        <begin position="840"/>
        <end position="949"/>
    </location>
</feature>
<keyword evidence="4 7" id="KW-0256">Endoplasmic reticulum</keyword>
<keyword evidence="5 7" id="KW-0931">ER-Golgi transport</keyword>
<feature type="compositionally biased region" description="Low complexity" evidence="8">
    <location>
        <begin position="597"/>
        <end position="608"/>
    </location>
</feature>
<feature type="compositionally biased region" description="Low complexity" evidence="8">
    <location>
        <begin position="1511"/>
        <end position="1527"/>
    </location>
</feature>
<keyword evidence="7" id="KW-0653">Protein transport</keyword>
<feature type="compositionally biased region" description="Polar residues" evidence="8">
    <location>
        <begin position="1724"/>
        <end position="1734"/>
    </location>
</feature>
<comment type="subcellular location">
    <subcellularLocation>
        <location evidence="1">Endoplasmic reticulum membrane</location>
        <topology evidence="1">Peripheral membrane protein</topology>
        <orientation evidence="1">Cytoplasmic side</orientation>
    </subcellularLocation>
</comment>
<feature type="compositionally biased region" description="Polar residues" evidence="8">
    <location>
        <begin position="1333"/>
        <end position="1343"/>
    </location>
</feature>
<feature type="compositionally biased region" description="Acidic residues" evidence="8">
    <location>
        <begin position="341"/>
        <end position="363"/>
    </location>
</feature>
<dbReference type="InterPro" id="IPR024298">
    <property type="entry name" value="Sec16_Sec23-bd"/>
</dbReference>
<keyword evidence="3 7" id="KW-0813">Transport</keyword>
<comment type="caution">
    <text evidence="11">The sequence shown here is derived from an EMBL/GenBank/DDBJ whole genome shotgun (WGS) entry which is preliminary data.</text>
</comment>
<comment type="similarity">
    <text evidence="2 7">Belongs to the SEC16 family.</text>
</comment>
<feature type="compositionally biased region" description="Polar residues" evidence="8">
    <location>
        <begin position="1373"/>
        <end position="1382"/>
    </location>
</feature>
<feature type="compositionally biased region" description="Acidic residues" evidence="8">
    <location>
        <begin position="74"/>
        <end position="83"/>
    </location>
</feature>
<keyword evidence="12" id="KW-1185">Reference proteome</keyword>
<feature type="compositionally biased region" description="Polar residues" evidence="8">
    <location>
        <begin position="418"/>
        <end position="439"/>
    </location>
</feature>
<feature type="compositionally biased region" description="Polar residues" evidence="8">
    <location>
        <begin position="714"/>
        <end position="742"/>
    </location>
</feature>
<feature type="compositionally biased region" description="Polar residues" evidence="8">
    <location>
        <begin position="386"/>
        <end position="403"/>
    </location>
</feature>
<evidence type="ECO:0000259" key="10">
    <source>
        <dbReference type="Pfam" id="PF12932"/>
    </source>
</evidence>
<evidence type="ECO:0000256" key="7">
    <source>
        <dbReference type="RuleBase" id="RU364101"/>
    </source>
</evidence>
<dbReference type="EMBL" id="JAVRRG010000031">
    <property type="protein sequence ID" value="KAK5094924.1"/>
    <property type="molecule type" value="Genomic_DNA"/>
</dbReference>
<feature type="compositionally biased region" description="Low complexity" evidence="8">
    <location>
        <begin position="549"/>
        <end position="567"/>
    </location>
</feature>
<evidence type="ECO:0000259" key="9">
    <source>
        <dbReference type="Pfam" id="PF12931"/>
    </source>
</evidence>
<accession>A0ABR0KF91</accession>
<reference evidence="11 12" key="1">
    <citation type="submission" date="2023-08" db="EMBL/GenBank/DDBJ databases">
        <title>Black Yeasts Isolated from many extreme environments.</title>
        <authorList>
            <person name="Coleine C."/>
            <person name="Stajich J.E."/>
            <person name="Selbmann L."/>
        </authorList>
    </citation>
    <scope>NUCLEOTIDE SEQUENCE [LARGE SCALE GENOMIC DNA]</scope>
    <source>
        <strain evidence="11 12">CCFEE 5885</strain>
    </source>
</reference>
<feature type="compositionally biased region" description="Basic and acidic residues" evidence="8">
    <location>
        <begin position="1610"/>
        <end position="1619"/>
    </location>
</feature>
<evidence type="ECO:0000256" key="6">
    <source>
        <dbReference type="ARBA" id="ARBA00024687"/>
    </source>
</evidence>
<dbReference type="Pfam" id="PF12931">
    <property type="entry name" value="TPR_Sec16"/>
    <property type="match status" value="1"/>
</dbReference>
<feature type="compositionally biased region" description="Basic and acidic residues" evidence="8">
    <location>
        <begin position="261"/>
        <end position="270"/>
    </location>
</feature>
<evidence type="ECO:0000313" key="12">
    <source>
        <dbReference type="Proteomes" id="UP001345013"/>
    </source>
</evidence>
<dbReference type="InterPro" id="IPR024340">
    <property type="entry name" value="Sec16_CCD"/>
</dbReference>
<proteinExistence type="inferred from homology"/>
<feature type="compositionally biased region" description="Basic and acidic residues" evidence="8">
    <location>
        <begin position="1313"/>
        <end position="1323"/>
    </location>
</feature>
<keyword evidence="7" id="KW-0072">Autophagy</keyword>
<evidence type="ECO:0000313" key="11">
    <source>
        <dbReference type="EMBL" id="KAK5094924.1"/>
    </source>
</evidence>
<sequence length="1845" mass="198033">MRGPSGVSDVRFYTTHKEAIIMDFSNFSHDGEHGFLTEQKESHWQPALRPNEAQIDQSQQQPEAAMSSPKQSDSPEEEEDDESEKPHSQGRLDPAWGIKRADSAHILDAVNRSPSFPAPEPQQAVPSARLVRQSHVLKSSTVEEPTQSVSQVEPEVEDEDQPEILHNAHDAEMLRQQEEPFSIEQEQDQVASRYEEGMPLISAKPEQEQEPEQYAAPEPEPESQPGQSSAIPDIEANEDDVADDFFSQVKHESQLTAETKPWTERKETVHILDGLGVQNAAPDSPPPPAEETPEESSSQEPGKEKDFAAAFGDEFADDKDLAAAFAQNQDPEEDPWKAIIEDDEDFLIDDADDLLPDSDEEADSLPALQPARPAQPAASTPRAPSYVTSRSSFAPHQPTTSELTGFGPTMQNVGLPRQLQNPMNAYQPNQERPNITNRAESFVDQSKGGYKSPYDLPMDLAPKKRVQAQRPAPSVNTVPQPPPRTSSMSAEKHLQSPFTPTAPNSNQSAVISPPPPPPKPPVDRSGSIPVQPAQTASKQAASGFFEELPMAPRARPAATRPPTMQTPAGPPRQSSMSNPAIVASPPHMQQQPPPQQQDPYAQFQLQQPPKLDPYANVPLQTAQPAQASLAPAPPAVPSRYSPAPPGVQNGIRTSPSPRYSPAPTAQATGPRYSPAPPPQANGQNRYVSQPANLHFQPRTSSPLAQHRRSVDDSAGQTQPSRPNLQHSATASLPYNPPTNSLSPPRAFDPVKQELVPPQRSQTQSPSRQMARSGAPPRIAPPPNRPASAFGQLSPTRTQPPQNVFSPPRMIAQRPPVEELDYIRPADGTEHDPLQRFKGSPIFKFGFGGTVVTSFPVRTPRFSATAARPQIKASSGDVKTRKFDSILTLTEQVSKFPGPLKGKAKKKDVLTWLSTAIGGLQNEMMSNPSKRLEEKLNLWKIVQVLVESDGNLESPHAVQKANAILMPEVYALDEPTATPYPTGDMSSGIYRPESFTAKSEAVDPVAVEKLRKTLLKGKREDAVWQAVDNRLWSHALLLASTLDKLVWKSVVAEFVKQEVKTMGSNADSLCALYEVLGGNTEESVDQLVPPSARAGLQMVSRVEASGPTRNALDGLDRWKETLCLILNNRSVDDQRALITLARLLTDYGRIEAAHTCYLFAKNLMFGGADDPSSMVVLLGADQRNHPTSFHLDTESIMLTEVYEFAMSTLAPGASGLQMPHLAVYKLQRAKELADAGMKTEAQAYCDALEAALKSSTKNSLYYNRTYQAELQDLSNRVRQIPVQSASWAKPSIEKVSGSLLNKFSNFITGEDSDADSKGSARDAAEAGPFAKVSGSPTLSRNTSQTDLYGSYTAAMQTTPASAPTAAGSRYAPNGMSSARSSSELARGRASFEHQRSPPTSSHGNEPARSIYAPVMQSQQNAYSPNMMSPPATSYQANPYQPSPEQSMPSVAEESYLPPRANTYSPQPDAYTPQASRPEANGIMSPPVAPAFGGYTPDLAQQPQFTPAPTEPTPLSTFEPPSSSFEPPTNNTEYGGYAPPDDSGYQPYMPEPESPEDQRAKPKKKSFMDDDDDFSQRANPSAPAQASTDDAARKKANDQAAEAAFRAAAEADAARAKDQANKKTGSGSWGFGLGGLFSAKKPDSLDVGSSKSSAADKKVHRVHLGESKMKLYYDKEKGKWINPDNPEASEKKATPPPPRSSTGSVPPMGGPPRSVSQPAPPAPLSRSGTPISQAVDTGSEGGDSRPGTGSGIPPAGSGIAATLPPGTAQSLGLGSGSASSGTATPPGTSSGLTPPGAGPPPRPASALSSATGLDDLLGGPSTGGRRGGRTTSGARGKKGRYVDVMAK</sequence>
<protein>
    <recommendedName>
        <fullName evidence="7">Protein transport protein sec16</fullName>
    </recommendedName>
</protein>
<dbReference type="PANTHER" id="PTHR13402:SF6">
    <property type="entry name" value="SECRETORY 16, ISOFORM I"/>
    <property type="match status" value="1"/>
</dbReference>